<dbReference type="GO" id="GO:0004602">
    <property type="term" value="F:glutathione peroxidase activity"/>
    <property type="evidence" value="ECO:0007669"/>
    <property type="project" value="TreeGrafter"/>
</dbReference>
<evidence type="ECO:0000313" key="4">
    <source>
        <dbReference type="EMBL" id="BBL79705.1"/>
    </source>
</evidence>
<keyword evidence="1 4" id="KW-0413">Isomerase</keyword>
<dbReference type="GO" id="GO:0018845">
    <property type="term" value="F:2-hydroxychromene-2-carboxylate isomerase activity"/>
    <property type="evidence" value="ECO:0007669"/>
    <property type="project" value="UniProtKB-UniRule"/>
</dbReference>
<accession>A0A510HK90</accession>
<dbReference type="PANTHER" id="PTHR42943:SF2">
    <property type="entry name" value="GLUTATHIONE S-TRANSFERASE KAPPA 1"/>
    <property type="match status" value="1"/>
</dbReference>
<feature type="active site" description="Nucleophile" evidence="2">
    <location>
        <position position="20"/>
    </location>
</feature>
<dbReference type="Gene3D" id="3.40.30.10">
    <property type="entry name" value="Glutaredoxin"/>
    <property type="match status" value="1"/>
</dbReference>
<protein>
    <recommendedName>
        <fullName evidence="1">2-hydroxychromene-2-carboxylate isomerase</fullName>
        <ecNumber evidence="1">5.99.1.4</ecNumber>
    </recommendedName>
</protein>
<feature type="domain" description="DSBA-like thioredoxin" evidence="3">
    <location>
        <begin position="12"/>
        <end position="206"/>
    </location>
</feature>
<organism evidence="4 5">
    <name type="scientific">Rubrobacter xylanophilus</name>
    <dbReference type="NCBI Taxonomy" id="49319"/>
    <lineage>
        <taxon>Bacteria</taxon>
        <taxon>Bacillati</taxon>
        <taxon>Actinomycetota</taxon>
        <taxon>Rubrobacteria</taxon>
        <taxon>Rubrobacterales</taxon>
        <taxon>Rubrobacteraceae</taxon>
        <taxon>Rubrobacter</taxon>
    </lineage>
</organism>
<dbReference type="GO" id="GO:0004364">
    <property type="term" value="F:glutathione transferase activity"/>
    <property type="evidence" value="ECO:0007669"/>
    <property type="project" value="TreeGrafter"/>
</dbReference>
<comment type="catalytic activity">
    <reaction evidence="1">
        <text>2-hydroxychromene-2-carboxylate = (3E)-4-(2-hydroxyphenyl)-2-oxobut-3-enoate</text>
        <dbReference type="Rhea" id="RHEA:27401"/>
        <dbReference type="ChEBI" id="CHEBI:59350"/>
        <dbReference type="ChEBI" id="CHEBI:59353"/>
        <dbReference type="EC" id="5.99.1.4"/>
    </reaction>
</comment>
<dbReference type="GO" id="GO:1901170">
    <property type="term" value="P:naphthalene catabolic process"/>
    <property type="evidence" value="ECO:0007669"/>
    <property type="project" value="InterPro"/>
</dbReference>
<evidence type="ECO:0000313" key="5">
    <source>
        <dbReference type="Proteomes" id="UP000318065"/>
    </source>
</evidence>
<dbReference type="EC" id="5.99.1.4" evidence="1"/>
<dbReference type="InterPro" id="IPR001853">
    <property type="entry name" value="DSBA-like_thioredoxin_dom"/>
</dbReference>
<dbReference type="EMBL" id="AP019791">
    <property type="protein sequence ID" value="BBL79705.1"/>
    <property type="molecule type" value="Genomic_DNA"/>
</dbReference>
<sequence>MWEALYLGMARVEFYFDLVSPYSYLAWGRVHGICAERGAELVLRPVLLGAVHKAAGIKAPVESPMKARYQFRDIHRWAERYGVPLSFPDPFPFRTLTTMRAAVFLEGRGSMEPFVREAFRLYWAEGGAPAGFEEADEREPVAEAARRAGLDPGEVLEGASSPEARRALREATGAAVERGVFGTPAFFVGEELFWGNDRLCFVEAALEGD</sequence>
<evidence type="ECO:0000259" key="3">
    <source>
        <dbReference type="Pfam" id="PF01323"/>
    </source>
</evidence>
<reference evidence="4" key="1">
    <citation type="journal article" date="2019" name="Microbiol. Resour. Announc.">
        <title>Complete Genome Sequence of Rubrobacter xylanophilus Strain AA3-22, Isolated from Arima Onsen in Japan.</title>
        <authorList>
            <person name="Tomariguchi N."/>
            <person name="Miyazaki K."/>
        </authorList>
    </citation>
    <scope>NUCLEOTIDE SEQUENCE [LARGE SCALE GENOMIC DNA]</scope>
    <source>
        <strain evidence="4">AA3-22</strain>
    </source>
</reference>
<gene>
    <name evidence="4" type="ORF">RxyAA322_15590</name>
</gene>
<dbReference type="InterPro" id="IPR051924">
    <property type="entry name" value="GST_Kappa/NadH"/>
</dbReference>
<dbReference type="GO" id="GO:0006749">
    <property type="term" value="P:glutathione metabolic process"/>
    <property type="evidence" value="ECO:0007669"/>
    <property type="project" value="TreeGrafter"/>
</dbReference>
<keyword evidence="5" id="KW-1185">Reference proteome</keyword>
<comment type="similarity">
    <text evidence="1">Belongs to the GST superfamily. NadH family.</text>
</comment>
<dbReference type="Proteomes" id="UP000318065">
    <property type="component" value="Chromosome"/>
</dbReference>
<proteinExistence type="inferred from homology"/>
<evidence type="ECO:0000256" key="2">
    <source>
        <dbReference type="PIRSR" id="PIRSR006386-1"/>
    </source>
</evidence>
<dbReference type="PIRSF" id="PIRSF006386">
    <property type="entry name" value="HCCAis_GSTk"/>
    <property type="match status" value="1"/>
</dbReference>
<dbReference type="InterPro" id="IPR014440">
    <property type="entry name" value="HCCAis_GSTk"/>
</dbReference>
<dbReference type="CDD" id="cd03022">
    <property type="entry name" value="DsbA_HCCA_Iso"/>
    <property type="match status" value="1"/>
</dbReference>
<name>A0A510HK90_9ACTN</name>
<dbReference type="SUPFAM" id="SSF52833">
    <property type="entry name" value="Thioredoxin-like"/>
    <property type="match status" value="1"/>
</dbReference>
<dbReference type="AlphaFoldDB" id="A0A510HK90"/>
<dbReference type="InterPro" id="IPR036249">
    <property type="entry name" value="Thioredoxin-like_sf"/>
</dbReference>
<dbReference type="Pfam" id="PF01323">
    <property type="entry name" value="DSBA"/>
    <property type="match status" value="1"/>
</dbReference>
<dbReference type="PANTHER" id="PTHR42943">
    <property type="entry name" value="GLUTATHIONE S-TRANSFERASE KAPPA"/>
    <property type="match status" value="1"/>
</dbReference>
<dbReference type="InterPro" id="IPR044087">
    <property type="entry name" value="NahD-like"/>
</dbReference>
<evidence type="ECO:0000256" key="1">
    <source>
        <dbReference type="PIRNR" id="PIRNR006386"/>
    </source>
</evidence>